<dbReference type="Pfam" id="PF01124">
    <property type="entry name" value="MAPEG"/>
    <property type="match status" value="1"/>
</dbReference>
<keyword evidence="3 5" id="KW-1133">Transmembrane helix</keyword>
<sequence length="143" mass="15734">MTVQAILAPVFAQVLLTFVLMFWLGRVRLAEIKAGTVTAGEVSMGQRNCPPRAQQAANAFSNQFELPVLFIALVPLALYTKKADLLFVVLAWIFVASRAVHAGVYVTSNHVPFRFRAYTLGALVLLAMWIVFAVRIFLAPIGI</sequence>
<dbReference type="SUPFAM" id="SSF161084">
    <property type="entry name" value="MAPEG domain-like"/>
    <property type="match status" value="1"/>
</dbReference>
<evidence type="ECO:0000313" key="6">
    <source>
        <dbReference type="EMBL" id="CAA2102880.1"/>
    </source>
</evidence>
<comment type="subcellular location">
    <subcellularLocation>
        <location evidence="1">Membrane</location>
    </subcellularLocation>
</comment>
<name>A0A679IVC0_9HYPH</name>
<evidence type="ECO:0000256" key="4">
    <source>
        <dbReference type="ARBA" id="ARBA00023136"/>
    </source>
</evidence>
<feature type="transmembrane region" description="Helical" evidence="5">
    <location>
        <begin position="118"/>
        <end position="138"/>
    </location>
</feature>
<dbReference type="Gene3D" id="1.20.120.550">
    <property type="entry name" value="Membrane associated eicosanoid/glutathione metabolism-like domain"/>
    <property type="match status" value="1"/>
</dbReference>
<gene>
    <name evidence="6" type="ORF">MBUL_01910</name>
</gene>
<dbReference type="AlphaFoldDB" id="A0A679IVC0"/>
<reference evidence="6" key="1">
    <citation type="submission" date="2019-12" db="EMBL/GenBank/DDBJ databases">
        <authorList>
            <person name="Cremers G."/>
        </authorList>
    </citation>
    <scope>NUCLEOTIDE SEQUENCE</scope>
    <source>
        <strain evidence="6">Mbul1</strain>
    </source>
</reference>
<evidence type="ECO:0000256" key="5">
    <source>
        <dbReference type="SAM" id="Phobius"/>
    </source>
</evidence>
<evidence type="ECO:0008006" key="7">
    <source>
        <dbReference type="Google" id="ProtNLM"/>
    </source>
</evidence>
<organism evidence="6">
    <name type="scientific">Methylobacterium bullatum</name>
    <dbReference type="NCBI Taxonomy" id="570505"/>
    <lineage>
        <taxon>Bacteria</taxon>
        <taxon>Pseudomonadati</taxon>
        <taxon>Pseudomonadota</taxon>
        <taxon>Alphaproteobacteria</taxon>
        <taxon>Hyphomicrobiales</taxon>
        <taxon>Methylobacteriaceae</taxon>
        <taxon>Methylobacterium</taxon>
    </lineage>
</organism>
<evidence type="ECO:0000256" key="2">
    <source>
        <dbReference type="ARBA" id="ARBA00022692"/>
    </source>
</evidence>
<keyword evidence="2 5" id="KW-0812">Transmembrane</keyword>
<keyword evidence="4 5" id="KW-0472">Membrane</keyword>
<evidence type="ECO:0000256" key="1">
    <source>
        <dbReference type="ARBA" id="ARBA00004370"/>
    </source>
</evidence>
<feature type="transmembrane region" description="Helical" evidence="5">
    <location>
        <begin position="6"/>
        <end position="24"/>
    </location>
</feature>
<dbReference type="GO" id="GO:0016020">
    <property type="term" value="C:membrane"/>
    <property type="evidence" value="ECO:0007669"/>
    <property type="project" value="UniProtKB-SubCell"/>
</dbReference>
<dbReference type="EMBL" id="LR743504">
    <property type="protein sequence ID" value="CAA2102880.1"/>
    <property type="molecule type" value="Genomic_DNA"/>
</dbReference>
<feature type="transmembrane region" description="Helical" evidence="5">
    <location>
        <begin position="85"/>
        <end position="106"/>
    </location>
</feature>
<accession>A0A679IVC0</accession>
<dbReference type="InterPro" id="IPR023352">
    <property type="entry name" value="MAPEG-like_dom_sf"/>
</dbReference>
<evidence type="ECO:0000256" key="3">
    <source>
        <dbReference type="ARBA" id="ARBA00022989"/>
    </source>
</evidence>
<proteinExistence type="predicted"/>
<protein>
    <recommendedName>
        <fullName evidence="7">MAPEG family protein</fullName>
    </recommendedName>
</protein>
<dbReference type="InterPro" id="IPR001129">
    <property type="entry name" value="Membr-assoc_MAPEG"/>
</dbReference>